<proteinExistence type="predicted"/>
<dbReference type="SUPFAM" id="SSF53474">
    <property type="entry name" value="alpha/beta-Hydrolases"/>
    <property type="match status" value="1"/>
</dbReference>
<dbReference type="InterPro" id="IPR000073">
    <property type="entry name" value="AB_hydrolase_1"/>
</dbReference>
<sequence>MNQKVVLVHGYNKNSNDMKVLKRNLEKIGYKGVVVDLPLTYKEIEYCAFVFEGIIYEIIKNLKPNEKINIVGHSTGGLIIRHLLSTSKYISKINKCVLVATPNNGSELADIAGNMSKILINIFKTLKSLQCQEVKALKLENSHEIEIGAIAGNRNNLFLGYLLSDENDGRVTVKSVKFAGLKDFVVLPYGHKEIHYMWETARLIDTFIKTGKFI</sequence>
<comment type="caution">
    <text evidence="2">The sequence shown here is derived from an EMBL/GenBank/DDBJ whole genome shotgun (WGS) entry which is preliminary data.</text>
</comment>
<reference evidence="2 3" key="1">
    <citation type="submission" date="2017-06" db="EMBL/GenBank/DDBJ databases">
        <title>Draft genome sequence of anaerobic fermentative bacterium Anaeromicrobium sediminis DY2726D isolated from West Pacific Ocean sediments.</title>
        <authorList>
            <person name="Zeng X."/>
        </authorList>
    </citation>
    <scope>NUCLEOTIDE SEQUENCE [LARGE SCALE GENOMIC DNA]</scope>
    <source>
        <strain evidence="2 3">DY2726D</strain>
    </source>
</reference>
<dbReference type="PANTHER" id="PTHR37946:SF1">
    <property type="entry name" value="SLL1969 PROTEIN"/>
    <property type="match status" value="1"/>
</dbReference>
<dbReference type="RefSeq" id="WP_095129987.1">
    <property type="nucleotide sequence ID" value="NZ_NIBG01000001.1"/>
</dbReference>
<dbReference type="PANTHER" id="PTHR37946">
    <property type="entry name" value="SLL1969 PROTEIN"/>
    <property type="match status" value="1"/>
</dbReference>
<name>A0A267MN89_9FIRM</name>
<organism evidence="2 3">
    <name type="scientific">Anaeromicrobium sediminis</name>
    <dbReference type="NCBI Taxonomy" id="1478221"/>
    <lineage>
        <taxon>Bacteria</taxon>
        <taxon>Bacillati</taxon>
        <taxon>Bacillota</taxon>
        <taxon>Clostridia</taxon>
        <taxon>Peptostreptococcales</taxon>
        <taxon>Thermotaleaceae</taxon>
        <taxon>Anaeromicrobium</taxon>
    </lineage>
</organism>
<keyword evidence="3" id="KW-1185">Reference proteome</keyword>
<protein>
    <submittedName>
        <fullName evidence="2">Alpha/beta hydrolase</fullName>
    </submittedName>
</protein>
<dbReference type="OrthoDB" id="9775557at2"/>
<evidence type="ECO:0000313" key="2">
    <source>
        <dbReference type="EMBL" id="PAB60996.1"/>
    </source>
</evidence>
<dbReference type="InterPro" id="IPR029058">
    <property type="entry name" value="AB_hydrolase_fold"/>
</dbReference>
<dbReference type="AlphaFoldDB" id="A0A267MN89"/>
<gene>
    <name evidence="2" type="ORF">CCE28_00765</name>
</gene>
<accession>A0A267MN89</accession>
<feature type="domain" description="AB hydrolase-1" evidence="1">
    <location>
        <begin position="5"/>
        <end position="116"/>
    </location>
</feature>
<dbReference type="Gene3D" id="3.40.50.1820">
    <property type="entry name" value="alpha/beta hydrolase"/>
    <property type="match status" value="1"/>
</dbReference>
<evidence type="ECO:0000259" key="1">
    <source>
        <dbReference type="Pfam" id="PF00561"/>
    </source>
</evidence>
<dbReference type="GO" id="GO:0016787">
    <property type="term" value="F:hydrolase activity"/>
    <property type="evidence" value="ECO:0007669"/>
    <property type="project" value="UniProtKB-KW"/>
</dbReference>
<keyword evidence="2" id="KW-0378">Hydrolase</keyword>
<dbReference type="Proteomes" id="UP000216024">
    <property type="component" value="Unassembled WGS sequence"/>
</dbReference>
<evidence type="ECO:0000313" key="3">
    <source>
        <dbReference type="Proteomes" id="UP000216024"/>
    </source>
</evidence>
<dbReference type="Pfam" id="PF00561">
    <property type="entry name" value="Abhydrolase_1"/>
    <property type="match status" value="1"/>
</dbReference>
<dbReference type="EMBL" id="NIBG01000001">
    <property type="protein sequence ID" value="PAB60996.1"/>
    <property type="molecule type" value="Genomic_DNA"/>
</dbReference>